<dbReference type="UniPathway" id="UPA00094"/>
<comment type="catalytic activity">
    <reaction evidence="11">
        <text>a very-long-chain acyl-CoA + malonyl-CoA + H(+) = a very-long-chain 3-oxoacyl-CoA + CO2 + CoA</text>
        <dbReference type="Rhea" id="RHEA:32727"/>
        <dbReference type="ChEBI" id="CHEBI:15378"/>
        <dbReference type="ChEBI" id="CHEBI:16526"/>
        <dbReference type="ChEBI" id="CHEBI:57287"/>
        <dbReference type="ChEBI" id="CHEBI:57384"/>
        <dbReference type="ChEBI" id="CHEBI:90725"/>
        <dbReference type="ChEBI" id="CHEBI:90736"/>
        <dbReference type="EC" id="2.3.1.199"/>
    </reaction>
</comment>
<evidence type="ECO:0000256" key="11">
    <source>
        <dbReference type="RuleBase" id="RU361115"/>
    </source>
</evidence>
<dbReference type="EMBL" id="KE124944">
    <property type="protein sequence ID" value="EPB74384.1"/>
    <property type="molecule type" value="Genomic_DNA"/>
</dbReference>
<comment type="caution">
    <text evidence="11">Lacks conserved residue(s) required for the propagation of feature annotation.</text>
</comment>
<keyword evidence="3 11" id="KW-0444">Lipid biosynthesis</keyword>
<sequence>MARYDYQPRYGLENYTLVLPLEDTFDAVKSTEWMQENWHHSVTFSAAYVALIYAGQKVMESRKPFALDMPLFVWNMGLAIFSFLGFMRMSPEWLWSWRENSFVYSVCTASYAQGVTGFWTEQFAMSKFLTYCLGRWFIWMNYGVHALMYSYYALRALRIRLPKQIAMVVTVFQISQMIMGIYVGVTVYKMKSSGEQCQQTWENLGLCFLIYFTYFLLFCNFFYHAYLKKNNRYTGGTKATVKETQPAVEQVKEDINANISGTTVVTRSTTRRRAQKVD</sequence>
<dbReference type="AlphaFoldDB" id="A0A0D6LRA0"/>
<feature type="transmembrane region" description="Helical" evidence="11">
    <location>
        <begin position="67"/>
        <end position="87"/>
    </location>
</feature>
<comment type="pathway">
    <text evidence="2">Lipid metabolism; fatty acid biosynthesis.</text>
</comment>
<dbReference type="EC" id="2.3.1.199" evidence="11"/>
<evidence type="ECO:0000256" key="7">
    <source>
        <dbReference type="ARBA" id="ARBA00022989"/>
    </source>
</evidence>
<protein>
    <recommendedName>
        <fullName evidence="11">Elongation of very long chain fatty acids protein</fullName>
        <ecNumber evidence="11">2.3.1.199</ecNumber>
    </recommendedName>
    <alternativeName>
        <fullName evidence="11">Very-long-chain 3-oxoacyl-CoA synthase</fullName>
    </alternativeName>
</protein>
<evidence type="ECO:0000256" key="10">
    <source>
        <dbReference type="ARBA" id="ARBA00023160"/>
    </source>
</evidence>
<evidence type="ECO:0000256" key="5">
    <source>
        <dbReference type="ARBA" id="ARBA00022692"/>
    </source>
</evidence>
<evidence type="ECO:0000313" key="13">
    <source>
        <dbReference type="Proteomes" id="UP000054495"/>
    </source>
</evidence>
<dbReference type="GO" id="GO:0019367">
    <property type="term" value="P:fatty acid elongation, saturated fatty acid"/>
    <property type="evidence" value="ECO:0007669"/>
    <property type="project" value="TreeGrafter"/>
</dbReference>
<keyword evidence="6 11" id="KW-0276">Fatty acid metabolism</keyword>
<comment type="similarity">
    <text evidence="11">Belongs to the ELO family.</text>
</comment>
<dbReference type="GO" id="GO:0034625">
    <property type="term" value="P:fatty acid elongation, monounsaturated fatty acid"/>
    <property type="evidence" value="ECO:0007669"/>
    <property type="project" value="TreeGrafter"/>
</dbReference>
<evidence type="ECO:0000256" key="6">
    <source>
        <dbReference type="ARBA" id="ARBA00022832"/>
    </source>
</evidence>
<comment type="subcellular location">
    <subcellularLocation>
        <location evidence="1">Membrane</location>
        <topology evidence="1">Multi-pass membrane protein</topology>
    </subcellularLocation>
</comment>
<reference evidence="12 13" key="1">
    <citation type="submission" date="2013-05" db="EMBL/GenBank/DDBJ databases">
        <title>Draft genome of the parasitic nematode Anyclostoma ceylanicum.</title>
        <authorList>
            <person name="Mitreva M."/>
        </authorList>
    </citation>
    <scope>NUCLEOTIDE SEQUENCE [LARGE SCALE GENOMIC DNA]</scope>
</reference>
<dbReference type="GO" id="GO:0042761">
    <property type="term" value="P:very long-chain fatty acid biosynthetic process"/>
    <property type="evidence" value="ECO:0007669"/>
    <property type="project" value="TreeGrafter"/>
</dbReference>
<keyword evidence="4 11" id="KW-0808">Transferase</keyword>
<dbReference type="Pfam" id="PF01151">
    <property type="entry name" value="ELO"/>
    <property type="match status" value="2"/>
</dbReference>
<dbReference type="InterPro" id="IPR002076">
    <property type="entry name" value="ELO_fam"/>
</dbReference>
<dbReference type="PANTHER" id="PTHR11157:SF17">
    <property type="entry name" value="ELONGATION OF VERY LONG CHAIN FATTY ACIDS PROTEIN 6"/>
    <property type="match status" value="1"/>
</dbReference>
<dbReference type="GO" id="GO:0005789">
    <property type="term" value="C:endoplasmic reticulum membrane"/>
    <property type="evidence" value="ECO:0007669"/>
    <property type="project" value="TreeGrafter"/>
</dbReference>
<evidence type="ECO:0000256" key="1">
    <source>
        <dbReference type="ARBA" id="ARBA00004141"/>
    </source>
</evidence>
<dbReference type="Proteomes" id="UP000054495">
    <property type="component" value="Unassembled WGS sequence"/>
</dbReference>
<feature type="transmembrane region" description="Helical" evidence="11">
    <location>
        <begin position="166"/>
        <end position="183"/>
    </location>
</feature>
<keyword evidence="13" id="KW-1185">Reference proteome</keyword>
<keyword evidence="10 11" id="KW-0275">Fatty acid biosynthesis</keyword>
<dbReference type="GO" id="GO:0034626">
    <property type="term" value="P:fatty acid elongation, polyunsaturated fatty acid"/>
    <property type="evidence" value="ECO:0007669"/>
    <property type="project" value="TreeGrafter"/>
</dbReference>
<keyword evidence="5 11" id="KW-0812">Transmembrane</keyword>
<dbReference type="GO" id="GO:0009922">
    <property type="term" value="F:fatty acid elongase activity"/>
    <property type="evidence" value="ECO:0007669"/>
    <property type="project" value="UniProtKB-EC"/>
</dbReference>
<dbReference type="PANTHER" id="PTHR11157">
    <property type="entry name" value="FATTY ACID ACYL TRANSFERASE-RELATED"/>
    <property type="match status" value="1"/>
</dbReference>
<feature type="transmembrane region" description="Helical" evidence="11">
    <location>
        <begin position="203"/>
        <end position="223"/>
    </location>
</feature>
<dbReference type="GO" id="GO:0030148">
    <property type="term" value="P:sphingolipid biosynthetic process"/>
    <property type="evidence" value="ECO:0007669"/>
    <property type="project" value="TreeGrafter"/>
</dbReference>
<keyword evidence="9 11" id="KW-0472">Membrane</keyword>
<organism evidence="12 13">
    <name type="scientific">Ancylostoma ceylanicum</name>
    <dbReference type="NCBI Taxonomy" id="53326"/>
    <lineage>
        <taxon>Eukaryota</taxon>
        <taxon>Metazoa</taxon>
        <taxon>Ecdysozoa</taxon>
        <taxon>Nematoda</taxon>
        <taxon>Chromadorea</taxon>
        <taxon>Rhabditida</taxon>
        <taxon>Rhabditina</taxon>
        <taxon>Rhabditomorpha</taxon>
        <taxon>Strongyloidea</taxon>
        <taxon>Ancylostomatidae</taxon>
        <taxon>Ancylostomatinae</taxon>
        <taxon>Ancylostoma</taxon>
    </lineage>
</organism>
<feature type="transmembrane region" description="Helical" evidence="11">
    <location>
        <begin position="136"/>
        <end position="154"/>
    </location>
</feature>
<evidence type="ECO:0000313" key="12">
    <source>
        <dbReference type="EMBL" id="EPB74384.1"/>
    </source>
</evidence>
<evidence type="ECO:0000256" key="2">
    <source>
        <dbReference type="ARBA" id="ARBA00005194"/>
    </source>
</evidence>
<gene>
    <name evidence="12" type="ORF">ANCCEY_06505</name>
</gene>
<proteinExistence type="inferred from homology"/>
<evidence type="ECO:0000256" key="8">
    <source>
        <dbReference type="ARBA" id="ARBA00023098"/>
    </source>
</evidence>
<keyword evidence="8 11" id="KW-0443">Lipid metabolism</keyword>
<evidence type="ECO:0000256" key="4">
    <source>
        <dbReference type="ARBA" id="ARBA00022679"/>
    </source>
</evidence>
<evidence type="ECO:0000256" key="3">
    <source>
        <dbReference type="ARBA" id="ARBA00022516"/>
    </source>
</evidence>
<evidence type="ECO:0000256" key="9">
    <source>
        <dbReference type="ARBA" id="ARBA00023136"/>
    </source>
</evidence>
<keyword evidence="7 11" id="KW-1133">Transmembrane helix</keyword>
<accession>A0A0D6LRA0</accession>
<name>A0A0D6LRA0_9BILA</name>